<accession>A0A2K9YRJ7</accession>
<dbReference type="GO" id="GO:0003899">
    <property type="term" value="F:DNA-directed RNA polymerase activity"/>
    <property type="evidence" value="ECO:0007669"/>
    <property type="project" value="InterPro"/>
</dbReference>
<keyword evidence="2" id="KW-0804">Transcription</keyword>
<dbReference type="GO" id="GO:0000428">
    <property type="term" value="C:DNA-directed RNA polymerase complex"/>
    <property type="evidence" value="ECO:0007669"/>
    <property type="project" value="UniProtKB-KW"/>
</dbReference>
<dbReference type="Gene3D" id="1.10.150.20">
    <property type="entry name" value="5' to 3' exonuclease, C-terminal subdomain"/>
    <property type="match status" value="1"/>
</dbReference>
<evidence type="ECO:0000313" key="4">
    <source>
        <dbReference type="EMBL" id="AUW36432.1"/>
    </source>
</evidence>
<dbReference type="EMBL" id="MG677935">
    <property type="protein sequence ID" value="AUW36432.1"/>
    <property type="molecule type" value="Genomic_DNA"/>
</dbReference>
<dbReference type="GO" id="GO:0006351">
    <property type="term" value="P:DNA-templated transcription"/>
    <property type="evidence" value="ECO:0007669"/>
    <property type="project" value="InterPro"/>
</dbReference>
<evidence type="ECO:0000259" key="3">
    <source>
        <dbReference type="Pfam" id="PF03118"/>
    </source>
</evidence>
<evidence type="ECO:0000256" key="2">
    <source>
        <dbReference type="ARBA" id="ARBA00023163"/>
    </source>
</evidence>
<dbReference type="AlphaFoldDB" id="A0A2K9YRJ7"/>
<protein>
    <submittedName>
        <fullName evidence="4">RNA polymerase alpha protein</fullName>
    </submittedName>
</protein>
<dbReference type="InterPro" id="IPR036603">
    <property type="entry name" value="RBP11-like"/>
</dbReference>
<organism evidence="4">
    <name type="scientific">Haematococcus lacustris</name>
    <name type="common">Green alga</name>
    <name type="synonym">Haematococcus pluvialis</name>
    <dbReference type="NCBI Taxonomy" id="44745"/>
    <lineage>
        <taxon>Eukaryota</taxon>
        <taxon>Viridiplantae</taxon>
        <taxon>Chlorophyta</taxon>
        <taxon>core chlorophytes</taxon>
        <taxon>Chlorophyceae</taxon>
        <taxon>CS clade</taxon>
        <taxon>Chlamydomonadales</taxon>
        <taxon>Haematococcaceae</taxon>
        <taxon>Haematococcus</taxon>
    </lineage>
</organism>
<dbReference type="Pfam" id="PF03118">
    <property type="entry name" value="RNA_pol_A_CTD"/>
    <property type="match status" value="1"/>
</dbReference>
<keyword evidence="4" id="KW-0934">Plastid</keyword>
<proteinExistence type="predicted"/>
<name>A0A2K9YRJ7_HAELA</name>
<keyword evidence="4" id="KW-0150">Chloroplast</keyword>
<gene>
    <name evidence="4" type="ORF">SG3EUKT974347.1</name>
</gene>
<dbReference type="SUPFAM" id="SSF47789">
    <property type="entry name" value="C-terminal domain of RNA polymerase alpha subunit"/>
    <property type="match status" value="1"/>
</dbReference>
<dbReference type="GO" id="GO:0046983">
    <property type="term" value="F:protein dimerization activity"/>
    <property type="evidence" value="ECO:0007669"/>
    <property type="project" value="InterPro"/>
</dbReference>
<reference evidence="4" key="1">
    <citation type="submission" date="2017-12" db="EMBL/GenBank/DDBJ databases">
        <authorList>
            <person name="Hurst M.R.H."/>
        </authorList>
    </citation>
    <scope>NUCLEOTIDE SEQUENCE</scope>
    <source>
        <strain evidence="4">UTEX 2505</strain>
    </source>
</reference>
<geneLocation type="chloroplast" evidence="4"/>
<keyword evidence="1" id="KW-0240">DNA-directed RNA polymerase</keyword>
<evidence type="ECO:0000256" key="1">
    <source>
        <dbReference type="ARBA" id="ARBA00022478"/>
    </source>
</evidence>
<dbReference type="GO" id="GO:0003677">
    <property type="term" value="F:DNA binding"/>
    <property type="evidence" value="ECO:0007669"/>
    <property type="project" value="InterPro"/>
</dbReference>
<feature type="domain" description="RNA polymerase alpha subunit C-terminal" evidence="3">
    <location>
        <begin position="420"/>
        <end position="477"/>
    </location>
</feature>
<dbReference type="InterPro" id="IPR011260">
    <property type="entry name" value="RNAP_asu_C"/>
</dbReference>
<sequence length="483" mass="54037">MLSTTSLYQNTLNEERSLLEKKNIKNQILLFEYLKNIYSKKILVPSTSENKVDFLLKNSYLNVDAVFSPVTKVSYIIELNENRLMKKAKIKEQFIHDIFTLLDSHLFLQKKLPFLTKLIPTVINPFKNSTTNKAFANIVGVKKRNKSRTINEMGKCMSSRGQMPDAFGTVSASLHADLPAAELNIDSSSFGENAYPFEKQIVPILTLLNNFNTGNIITLEIWTNGSLHPKEALATAFSTLATLFLNMKKTNIYNSIYKDSVSYQKSLTKPLTNQSAYVQRHPLFEVGSEGVSSLSVTAPRVSGFLKGPSPAKMPKVSAVLRAGPNIVRQPFILTSCGLPPRGPGAAIEPQDVRMKGCLPAAFQPNVYGPSPKTTYKSAQEIRKLLFSPDPRRGKKQSFRNSCSFTQPVLSSLSTNSTLIKKNDIDISFLNLNMRAYTILKRANIKTVSILSKITVVELFEKYKLDKQTIQNIKNSLNALNYLF</sequence>
<dbReference type="SUPFAM" id="SSF55257">
    <property type="entry name" value="RBP11-like subunits of RNA polymerase"/>
    <property type="match status" value="1"/>
</dbReference>
<dbReference type="Gene3D" id="3.30.1360.10">
    <property type="entry name" value="RNA polymerase, RBP11-like subunit"/>
    <property type="match status" value="1"/>
</dbReference>